<accession>A0A0A9HMR1</accession>
<name>A0A0A9HMR1_ARUDO</name>
<sequence length="35" mass="4246">MNKHHSTTHCNCLNEHRSYSCSMRHNISHSWHRVN</sequence>
<organism evidence="1">
    <name type="scientific">Arundo donax</name>
    <name type="common">Giant reed</name>
    <name type="synonym">Donax arundinaceus</name>
    <dbReference type="NCBI Taxonomy" id="35708"/>
    <lineage>
        <taxon>Eukaryota</taxon>
        <taxon>Viridiplantae</taxon>
        <taxon>Streptophyta</taxon>
        <taxon>Embryophyta</taxon>
        <taxon>Tracheophyta</taxon>
        <taxon>Spermatophyta</taxon>
        <taxon>Magnoliopsida</taxon>
        <taxon>Liliopsida</taxon>
        <taxon>Poales</taxon>
        <taxon>Poaceae</taxon>
        <taxon>PACMAD clade</taxon>
        <taxon>Arundinoideae</taxon>
        <taxon>Arundineae</taxon>
        <taxon>Arundo</taxon>
    </lineage>
</organism>
<dbReference type="AlphaFoldDB" id="A0A0A9HMR1"/>
<reference evidence="1" key="1">
    <citation type="submission" date="2014-09" db="EMBL/GenBank/DDBJ databases">
        <authorList>
            <person name="Magalhaes I.L.F."/>
            <person name="Oliveira U."/>
            <person name="Santos F.R."/>
            <person name="Vidigal T.H.D.A."/>
            <person name="Brescovit A.D."/>
            <person name="Santos A.J."/>
        </authorList>
    </citation>
    <scope>NUCLEOTIDE SEQUENCE</scope>
    <source>
        <tissue evidence="1">Shoot tissue taken approximately 20 cm above the soil surface</tissue>
    </source>
</reference>
<proteinExistence type="predicted"/>
<dbReference type="EMBL" id="GBRH01159436">
    <property type="protein sequence ID" value="JAE38460.1"/>
    <property type="molecule type" value="Transcribed_RNA"/>
</dbReference>
<evidence type="ECO:0000313" key="1">
    <source>
        <dbReference type="EMBL" id="JAE38460.1"/>
    </source>
</evidence>
<protein>
    <submittedName>
        <fullName evidence="1">Uncharacterized protein</fullName>
    </submittedName>
</protein>
<reference evidence="1" key="2">
    <citation type="journal article" date="2015" name="Data Brief">
        <title>Shoot transcriptome of the giant reed, Arundo donax.</title>
        <authorList>
            <person name="Barrero R.A."/>
            <person name="Guerrero F.D."/>
            <person name="Moolhuijzen P."/>
            <person name="Goolsby J.A."/>
            <person name="Tidwell J."/>
            <person name="Bellgard S.E."/>
            <person name="Bellgard M.I."/>
        </authorList>
    </citation>
    <scope>NUCLEOTIDE SEQUENCE</scope>
    <source>
        <tissue evidence="1">Shoot tissue taken approximately 20 cm above the soil surface</tissue>
    </source>
</reference>